<reference evidence="1" key="1">
    <citation type="journal article" date="2021" name="Proc. Natl. Acad. Sci. U.S.A.">
        <title>A Catalog of Tens of Thousands of Viruses from Human Metagenomes Reveals Hidden Associations with Chronic Diseases.</title>
        <authorList>
            <person name="Tisza M.J."/>
            <person name="Buck C.B."/>
        </authorList>
    </citation>
    <scope>NUCLEOTIDE SEQUENCE</scope>
    <source>
        <strain evidence="1">CtyWv1</strain>
    </source>
</reference>
<proteinExistence type="predicted"/>
<organism evidence="1">
    <name type="scientific">Myoviridae sp. ctyWv1</name>
    <dbReference type="NCBI Taxonomy" id="2826718"/>
    <lineage>
        <taxon>Viruses</taxon>
        <taxon>Duplodnaviria</taxon>
        <taxon>Heunggongvirae</taxon>
        <taxon>Uroviricota</taxon>
        <taxon>Caudoviricetes</taxon>
    </lineage>
</organism>
<accession>A0A8S5QWG5</accession>
<name>A0A8S5QWG5_9CAUD</name>
<evidence type="ECO:0000313" key="1">
    <source>
        <dbReference type="EMBL" id="DAE23550.1"/>
    </source>
</evidence>
<dbReference type="EMBL" id="BK015755">
    <property type="protein sequence ID" value="DAE23550.1"/>
    <property type="molecule type" value="Genomic_DNA"/>
</dbReference>
<sequence length="54" mass="6355">MVGKFQFTGGIFLKNISKTIDFKVGYAIVRSTKNITPKEVQRYDEIRVYRENRV</sequence>
<protein>
    <submittedName>
        <fullName evidence="1">Uncharacterized protein</fullName>
    </submittedName>
</protein>